<dbReference type="PANTHER" id="PTHR12080">
    <property type="entry name" value="SIGNALING LYMPHOCYTIC ACTIVATION MOLECULE"/>
    <property type="match status" value="1"/>
</dbReference>
<dbReference type="Gene3D" id="2.60.40.10">
    <property type="entry name" value="Immunoglobulins"/>
    <property type="match status" value="2"/>
</dbReference>
<dbReference type="AlphaFoldDB" id="A0A974C9R0"/>
<dbReference type="SUPFAM" id="SSF48726">
    <property type="entry name" value="Immunoglobulin"/>
    <property type="match status" value="1"/>
</dbReference>
<evidence type="ECO:0000259" key="5">
    <source>
        <dbReference type="PROSITE" id="PS50835"/>
    </source>
</evidence>
<sequence>MLPYLSQDAKLIFILSYFQFASGGQDIYLQAHGLLNHSISLSYHRPLELPVEKVIWEIKHKGRTFAMAEYNEGLLDIQNRQFEGRLQSSHNGTTLRISGLTMNDSNVFKADIILISSDIHTMYFNLTVYEPVPVPSITAHLEGDNKTQCEFTLHCSVPINTSLILFSWMYRCGNSGYQHYANGSTLAIMLQNLSKTTDFLCLAQNPADEKNASFRVQQICQYGTVRGM</sequence>
<dbReference type="Proteomes" id="UP000694892">
    <property type="component" value="Chromosome 8L"/>
</dbReference>
<dbReference type="InterPro" id="IPR007110">
    <property type="entry name" value="Ig-like_dom"/>
</dbReference>
<evidence type="ECO:0000256" key="1">
    <source>
        <dbReference type="ARBA" id="ARBA00004370"/>
    </source>
</evidence>
<evidence type="ECO:0000256" key="2">
    <source>
        <dbReference type="ARBA" id="ARBA00022729"/>
    </source>
</evidence>
<dbReference type="InterPro" id="IPR015631">
    <property type="entry name" value="CD2/SLAM_rcpt"/>
</dbReference>
<dbReference type="PROSITE" id="PS50835">
    <property type="entry name" value="IG_LIKE"/>
    <property type="match status" value="1"/>
</dbReference>
<organism evidence="6 7">
    <name type="scientific">Xenopus laevis</name>
    <name type="common">African clawed frog</name>
    <dbReference type="NCBI Taxonomy" id="8355"/>
    <lineage>
        <taxon>Eukaryota</taxon>
        <taxon>Metazoa</taxon>
        <taxon>Chordata</taxon>
        <taxon>Craniata</taxon>
        <taxon>Vertebrata</taxon>
        <taxon>Euteleostomi</taxon>
        <taxon>Amphibia</taxon>
        <taxon>Batrachia</taxon>
        <taxon>Anura</taxon>
        <taxon>Pipoidea</taxon>
        <taxon>Pipidae</taxon>
        <taxon>Xenopodinae</taxon>
        <taxon>Xenopus</taxon>
        <taxon>Xenopus</taxon>
    </lineage>
</organism>
<gene>
    <name evidence="6" type="ORF">XELAEV_18040472mg</name>
</gene>
<protein>
    <recommendedName>
        <fullName evidence="5">Ig-like domain-containing protein</fullName>
    </recommendedName>
</protein>
<proteinExistence type="predicted"/>
<keyword evidence="3" id="KW-0472">Membrane</keyword>
<keyword evidence="4" id="KW-0325">Glycoprotein</keyword>
<keyword evidence="2" id="KW-0732">Signal</keyword>
<dbReference type="PANTHER" id="PTHR12080:SF116">
    <property type="entry name" value="SLAM FAMILY MEMBER 5-LIKE"/>
    <property type="match status" value="1"/>
</dbReference>
<dbReference type="EMBL" id="CM004480">
    <property type="protein sequence ID" value="OCT69163.1"/>
    <property type="molecule type" value="Genomic_DNA"/>
</dbReference>
<dbReference type="GO" id="GO:0016020">
    <property type="term" value="C:membrane"/>
    <property type="evidence" value="ECO:0007669"/>
    <property type="project" value="UniProtKB-SubCell"/>
</dbReference>
<feature type="domain" description="Ig-like" evidence="5">
    <location>
        <begin position="133"/>
        <end position="213"/>
    </location>
</feature>
<evidence type="ECO:0000256" key="4">
    <source>
        <dbReference type="ARBA" id="ARBA00023180"/>
    </source>
</evidence>
<reference evidence="7" key="1">
    <citation type="journal article" date="2016" name="Nature">
        <title>Genome evolution in the allotetraploid frog Xenopus laevis.</title>
        <authorList>
            <person name="Session A.M."/>
            <person name="Uno Y."/>
            <person name="Kwon T."/>
            <person name="Chapman J.A."/>
            <person name="Toyoda A."/>
            <person name="Takahashi S."/>
            <person name="Fukui A."/>
            <person name="Hikosaka A."/>
            <person name="Suzuki A."/>
            <person name="Kondo M."/>
            <person name="van Heeringen S.J."/>
            <person name="Quigley I."/>
            <person name="Heinz S."/>
            <person name="Ogino H."/>
            <person name="Ochi H."/>
            <person name="Hellsten U."/>
            <person name="Lyons J.B."/>
            <person name="Simakov O."/>
            <person name="Putnam N."/>
            <person name="Stites J."/>
            <person name="Kuroki Y."/>
            <person name="Tanaka T."/>
            <person name="Michiue T."/>
            <person name="Watanabe M."/>
            <person name="Bogdanovic O."/>
            <person name="Lister R."/>
            <person name="Georgiou G."/>
            <person name="Paranjpe S.S."/>
            <person name="van Kruijsbergen I."/>
            <person name="Shu S."/>
            <person name="Carlson J."/>
            <person name="Kinoshita T."/>
            <person name="Ohta Y."/>
            <person name="Mawaribuchi S."/>
            <person name="Jenkins J."/>
            <person name="Grimwood J."/>
            <person name="Schmutz J."/>
            <person name="Mitros T."/>
            <person name="Mozaffari S.V."/>
            <person name="Suzuki Y."/>
            <person name="Haramoto Y."/>
            <person name="Yamamoto T.S."/>
            <person name="Takagi C."/>
            <person name="Heald R."/>
            <person name="Miller K."/>
            <person name="Haudenschild C."/>
            <person name="Kitzman J."/>
            <person name="Nakayama T."/>
            <person name="Izutsu Y."/>
            <person name="Robert J."/>
            <person name="Fortriede J."/>
            <person name="Burns K."/>
            <person name="Lotay V."/>
            <person name="Karimi K."/>
            <person name="Yasuoka Y."/>
            <person name="Dichmann D.S."/>
            <person name="Flajnik M.F."/>
            <person name="Houston D.W."/>
            <person name="Shendure J."/>
            <person name="DuPasquier L."/>
            <person name="Vize P.D."/>
            <person name="Zorn A.M."/>
            <person name="Ito M."/>
            <person name="Marcotte E.M."/>
            <person name="Wallingford J.B."/>
            <person name="Ito Y."/>
            <person name="Asashima M."/>
            <person name="Ueno N."/>
            <person name="Matsuda Y."/>
            <person name="Veenstra G.J."/>
            <person name="Fujiyama A."/>
            <person name="Harland R.M."/>
            <person name="Taira M."/>
            <person name="Rokhsar D.S."/>
        </authorList>
    </citation>
    <scope>NUCLEOTIDE SEQUENCE [LARGE SCALE GENOMIC DNA]</scope>
    <source>
        <strain evidence="7">J</strain>
    </source>
</reference>
<evidence type="ECO:0000313" key="6">
    <source>
        <dbReference type="EMBL" id="OCT69163.1"/>
    </source>
</evidence>
<dbReference type="OMA" id="FRVQQIC"/>
<accession>A0A974C9R0</accession>
<evidence type="ECO:0000256" key="3">
    <source>
        <dbReference type="ARBA" id="ARBA00023136"/>
    </source>
</evidence>
<dbReference type="InterPro" id="IPR036179">
    <property type="entry name" value="Ig-like_dom_sf"/>
</dbReference>
<evidence type="ECO:0000313" key="7">
    <source>
        <dbReference type="Proteomes" id="UP000694892"/>
    </source>
</evidence>
<comment type="subcellular location">
    <subcellularLocation>
        <location evidence="1">Membrane</location>
    </subcellularLocation>
</comment>
<dbReference type="InterPro" id="IPR013783">
    <property type="entry name" value="Ig-like_fold"/>
</dbReference>
<name>A0A974C9R0_XENLA</name>